<keyword evidence="1" id="KW-0472">Membrane</keyword>
<reference evidence="4" key="1">
    <citation type="journal article" date="2022" name="Arch. Microbiol.">
        <title>Microbulbifer okhotskensis sp. nov., isolated from a deep bottom sediment of the Okhotsk Sea.</title>
        <authorList>
            <person name="Romanenko L."/>
            <person name="Kurilenko V."/>
            <person name="Otstavnykh N."/>
            <person name="Velansky P."/>
            <person name="Isaeva M."/>
            <person name="Mikhailov V."/>
        </authorList>
    </citation>
    <scope>NUCLEOTIDE SEQUENCE</scope>
    <source>
        <strain evidence="4">OS29</strain>
    </source>
</reference>
<evidence type="ECO:0000313" key="5">
    <source>
        <dbReference type="Proteomes" id="UP001139028"/>
    </source>
</evidence>
<dbReference type="AlphaFoldDB" id="A0A9X2EIS2"/>
<feature type="domain" description="Inner membrane protein YqiJ OB-fold" evidence="2">
    <location>
        <begin position="144"/>
        <end position="205"/>
    </location>
</feature>
<gene>
    <name evidence="4" type="ORF">MO867_01515</name>
</gene>
<feature type="transmembrane region" description="Helical" evidence="1">
    <location>
        <begin position="12"/>
        <end position="36"/>
    </location>
</feature>
<feature type="domain" description="Inner membrane protein YqiJ N-terminal" evidence="3">
    <location>
        <begin position="9"/>
        <end position="122"/>
    </location>
</feature>
<keyword evidence="1" id="KW-0812">Transmembrane</keyword>
<evidence type="ECO:0000259" key="2">
    <source>
        <dbReference type="Pfam" id="PF07290"/>
    </source>
</evidence>
<evidence type="ECO:0000256" key="1">
    <source>
        <dbReference type="SAM" id="Phobius"/>
    </source>
</evidence>
<feature type="transmembrane region" description="Helical" evidence="1">
    <location>
        <begin position="72"/>
        <end position="92"/>
    </location>
</feature>
<evidence type="ECO:0000259" key="3">
    <source>
        <dbReference type="Pfam" id="PF21001"/>
    </source>
</evidence>
<dbReference type="Pfam" id="PF21001">
    <property type="entry name" value="YqiJ_N"/>
    <property type="match status" value="1"/>
</dbReference>
<dbReference type="RefSeq" id="WP_252464177.1">
    <property type="nucleotide sequence ID" value="NZ_JALBWM010000004.1"/>
</dbReference>
<accession>A0A9X2EIS2</accession>
<dbReference type="InterPro" id="IPR010840">
    <property type="entry name" value="YqiJ_OB"/>
</dbReference>
<proteinExistence type="predicted"/>
<dbReference type="Pfam" id="PF07290">
    <property type="entry name" value="YqiJ_OB"/>
    <property type="match status" value="1"/>
</dbReference>
<comment type="caution">
    <text evidence="4">The sequence shown here is derived from an EMBL/GenBank/DDBJ whole genome shotgun (WGS) entry which is preliminary data.</text>
</comment>
<keyword evidence="1" id="KW-1133">Transmembrane helix</keyword>
<evidence type="ECO:0000313" key="4">
    <source>
        <dbReference type="EMBL" id="MCO1333007.1"/>
    </source>
</evidence>
<name>A0A9X2EIS2_9GAMM</name>
<sequence>MVFLLQDQNLLFTGALVLMFMIALLEGVMTLIGIGISDLLDNLLPDFEVDVPDTGLSGGLTKLLGWLRFGEVPALILLVTFLVSFGATGLIIQMLLESIFGFLLPGGLLALGVIFLALPQVRFVGNILRRFAIGDESEAVGRDSFIGRIAIITIGKAEAGSPAEARFSDEYGTTHYVMVEPDTSETFNQGEKVLLVEELGAHFHVTRPTSQHLMENN</sequence>
<dbReference type="InterPro" id="IPR048376">
    <property type="entry name" value="YqiJ_N"/>
</dbReference>
<feature type="transmembrane region" description="Helical" evidence="1">
    <location>
        <begin position="99"/>
        <end position="118"/>
    </location>
</feature>
<dbReference type="Proteomes" id="UP001139028">
    <property type="component" value="Unassembled WGS sequence"/>
</dbReference>
<organism evidence="4 5">
    <name type="scientific">Microbulbifer okhotskensis</name>
    <dbReference type="NCBI Taxonomy" id="2926617"/>
    <lineage>
        <taxon>Bacteria</taxon>
        <taxon>Pseudomonadati</taxon>
        <taxon>Pseudomonadota</taxon>
        <taxon>Gammaproteobacteria</taxon>
        <taxon>Cellvibrionales</taxon>
        <taxon>Microbulbiferaceae</taxon>
        <taxon>Microbulbifer</taxon>
    </lineage>
</organism>
<keyword evidence="5" id="KW-1185">Reference proteome</keyword>
<protein>
    <submittedName>
        <fullName evidence="4">YqiJ family protein</fullName>
    </submittedName>
</protein>
<dbReference type="EMBL" id="JALBWM010000004">
    <property type="protein sequence ID" value="MCO1333007.1"/>
    <property type="molecule type" value="Genomic_DNA"/>
</dbReference>